<keyword evidence="2" id="KW-1185">Reference proteome</keyword>
<proteinExistence type="predicted"/>
<dbReference type="EMBL" id="CM037156">
    <property type="protein sequence ID" value="KAH7837314.1"/>
    <property type="molecule type" value="Genomic_DNA"/>
</dbReference>
<evidence type="ECO:0000313" key="2">
    <source>
        <dbReference type="Proteomes" id="UP000828048"/>
    </source>
</evidence>
<protein>
    <submittedName>
        <fullName evidence="1">Uncharacterized protein</fullName>
    </submittedName>
</protein>
<gene>
    <name evidence="1" type="ORF">Vadar_012418</name>
</gene>
<sequence length="445" mass="50756">MGLLVVGETIEFVSTVRQGIPEKFVKDRMEKYSPYVFKTSLIGESLAIFCGAAGHKFLFSNESKLVRTWYPRSIERIFTSSPHTSSSLEALKMRKMVMGSLKPEALQNYVGIIDSIAKIHLENWDVEKEVTVSHLAKEYTFAAACGVFLSITDPEHIARLFKPFQCFLPAMLSPIRAIPINFPGTPLNRALKASKYLRKEILEIIRQRKNDLMLMEKKSLTWTKYDVLSHMLVTTDQEGKFMSEMDIAEKLVGFLVDGFDTSSTVISCMMNYLAELPHIYEEVLKEQIAVTAAKQNEEQLNWEDIQKLKYSWKVASEVLRLAPPTPGMFREAITDFTYAGFFIPKGWKLFWTTGSTHKNPEYFPEPEKFDPSRFEGDGPPPFSYVPFGGGPRMCPGKEYARLVILVFISNVVGRFKWEKLLPDEKIVFNPLPTPEKGLPIRLIPH</sequence>
<dbReference type="Proteomes" id="UP000828048">
    <property type="component" value="Chromosome 6"/>
</dbReference>
<evidence type="ECO:0000313" key="1">
    <source>
        <dbReference type="EMBL" id="KAH7837314.1"/>
    </source>
</evidence>
<comment type="caution">
    <text evidence="1">The sequence shown here is derived from an EMBL/GenBank/DDBJ whole genome shotgun (WGS) entry which is preliminary data.</text>
</comment>
<accession>A0ACB7XA90</accession>
<organism evidence="1 2">
    <name type="scientific">Vaccinium darrowii</name>
    <dbReference type="NCBI Taxonomy" id="229202"/>
    <lineage>
        <taxon>Eukaryota</taxon>
        <taxon>Viridiplantae</taxon>
        <taxon>Streptophyta</taxon>
        <taxon>Embryophyta</taxon>
        <taxon>Tracheophyta</taxon>
        <taxon>Spermatophyta</taxon>
        <taxon>Magnoliopsida</taxon>
        <taxon>eudicotyledons</taxon>
        <taxon>Gunneridae</taxon>
        <taxon>Pentapetalae</taxon>
        <taxon>asterids</taxon>
        <taxon>Ericales</taxon>
        <taxon>Ericaceae</taxon>
        <taxon>Vaccinioideae</taxon>
        <taxon>Vaccinieae</taxon>
        <taxon>Vaccinium</taxon>
    </lineage>
</organism>
<name>A0ACB7XA90_9ERIC</name>
<reference evidence="1 2" key="1">
    <citation type="journal article" date="2021" name="Hortic Res">
        <title>High-quality reference genome and annotation aids understanding of berry development for evergreen blueberry (Vaccinium darrowii).</title>
        <authorList>
            <person name="Yu J."/>
            <person name="Hulse-Kemp A.M."/>
            <person name="Babiker E."/>
            <person name="Staton M."/>
        </authorList>
    </citation>
    <scope>NUCLEOTIDE SEQUENCE [LARGE SCALE GENOMIC DNA]</scope>
    <source>
        <strain evidence="2">cv. NJ 8807/NJ 8810</strain>
        <tissue evidence="1">Young leaf</tissue>
    </source>
</reference>